<evidence type="ECO:0000256" key="2">
    <source>
        <dbReference type="SAM" id="MobiDB-lite"/>
    </source>
</evidence>
<reference evidence="4 5" key="1">
    <citation type="journal article" date="2007" name="Nature">
        <title>Genome of the marsupial Monodelphis domestica reveals innovation in non-coding sequences.</title>
        <authorList>
            <person name="Mikkelsen T.S."/>
            <person name="Wakefield M.J."/>
            <person name="Aken B."/>
            <person name="Amemiya C.T."/>
            <person name="Chang J.L."/>
            <person name="Duke S."/>
            <person name="Garber M."/>
            <person name="Gentles A.J."/>
            <person name="Goodstadt L."/>
            <person name="Heger A."/>
            <person name="Jurka J."/>
            <person name="Kamal M."/>
            <person name="Mauceli E."/>
            <person name="Searle S.M."/>
            <person name="Sharpe T."/>
            <person name="Baker M.L."/>
            <person name="Batzer M.A."/>
            <person name="Benos P.V."/>
            <person name="Belov K."/>
            <person name="Clamp M."/>
            <person name="Cook A."/>
            <person name="Cuff J."/>
            <person name="Das R."/>
            <person name="Davidow L."/>
            <person name="Deakin J.E."/>
            <person name="Fazzari M.J."/>
            <person name="Glass J.L."/>
            <person name="Grabherr M."/>
            <person name="Greally J.M."/>
            <person name="Gu W."/>
            <person name="Hore T.A."/>
            <person name="Huttley G.A."/>
            <person name="Kleber M."/>
            <person name="Jirtle R.L."/>
            <person name="Koina E."/>
            <person name="Lee J.T."/>
            <person name="Mahony S."/>
            <person name="Marra M.A."/>
            <person name="Miller R.D."/>
            <person name="Nicholls R.D."/>
            <person name="Oda M."/>
            <person name="Papenfuss A.T."/>
            <person name="Parra Z.E."/>
            <person name="Pollock D.D."/>
            <person name="Ray D.A."/>
            <person name="Schein J.E."/>
            <person name="Speed T.P."/>
            <person name="Thompson K."/>
            <person name="VandeBerg J.L."/>
            <person name="Wade C.M."/>
            <person name="Walker J.A."/>
            <person name="Waters P.D."/>
            <person name="Webber C."/>
            <person name="Weidman J.R."/>
            <person name="Xie X."/>
            <person name="Zody M.C."/>
            <person name="Baldwin J."/>
            <person name="Abdouelleil A."/>
            <person name="Abdulkadir J."/>
            <person name="Abebe A."/>
            <person name="Abera B."/>
            <person name="Abreu J."/>
            <person name="Acer S.C."/>
            <person name="Aftuck L."/>
            <person name="Alexander A."/>
            <person name="An P."/>
            <person name="Anderson E."/>
            <person name="Anderson S."/>
            <person name="Arachi H."/>
            <person name="Azer M."/>
            <person name="Bachantsang P."/>
            <person name="Barry A."/>
            <person name="Bayul T."/>
            <person name="Berlin A."/>
            <person name="Bessette D."/>
            <person name="Bloom T."/>
            <person name="Bloom T."/>
            <person name="Boguslavskiy L."/>
            <person name="Bonnet C."/>
            <person name="Boukhgalter B."/>
            <person name="Bourzgui I."/>
            <person name="Brown A."/>
            <person name="Cahill P."/>
            <person name="Channer S."/>
            <person name="Cheshatsang Y."/>
            <person name="Chuda L."/>
            <person name="Citroen M."/>
            <person name="Collymore A."/>
            <person name="Cooke P."/>
            <person name="Costello M."/>
            <person name="D'Aco K."/>
            <person name="Daza R."/>
            <person name="De Haan G."/>
            <person name="DeGray S."/>
            <person name="DeMaso C."/>
            <person name="Dhargay N."/>
            <person name="Dooley K."/>
            <person name="Dooley E."/>
            <person name="Doricent M."/>
            <person name="Dorje P."/>
            <person name="Dorjee K."/>
            <person name="Dupes A."/>
            <person name="Elong R."/>
            <person name="Falk J."/>
            <person name="Farina A."/>
            <person name="Faro S."/>
            <person name="Ferguson D."/>
            <person name="Fisher S."/>
            <person name="Foley C.D."/>
            <person name="Franke A."/>
            <person name="Friedrich D."/>
            <person name="Gadbois L."/>
            <person name="Gearin G."/>
            <person name="Gearin C.R."/>
            <person name="Giannoukos G."/>
            <person name="Goode T."/>
            <person name="Graham J."/>
            <person name="Grandbois E."/>
            <person name="Grewal S."/>
            <person name="Gyaltsen K."/>
            <person name="Hafez N."/>
            <person name="Hagos B."/>
            <person name="Hall J."/>
            <person name="Henson C."/>
            <person name="Hollinger A."/>
            <person name="Honan T."/>
            <person name="Huard M.D."/>
            <person name="Hughes L."/>
            <person name="Hurhula B."/>
            <person name="Husby M.E."/>
            <person name="Kamat A."/>
            <person name="Kanga B."/>
            <person name="Kashin S."/>
            <person name="Khazanovich D."/>
            <person name="Kisner P."/>
            <person name="Lance K."/>
            <person name="Lara M."/>
            <person name="Lee W."/>
            <person name="Lennon N."/>
            <person name="Letendre F."/>
            <person name="LeVine R."/>
            <person name="Lipovsky A."/>
            <person name="Liu X."/>
            <person name="Liu J."/>
            <person name="Liu S."/>
            <person name="Lokyitsang T."/>
            <person name="Lokyitsang Y."/>
            <person name="Lubonja R."/>
            <person name="Lui A."/>
            <person name="MacDonald P."/>
            <person name="Magnisalis V."/>
            <person name="Maru K."/>
            <person name="Matthews C."/>
            <person name="McCusker W."/>
            <person name="McDonough S."/>
            <person name="Mehta T."/>
            <person name="Meldrim J."/>
            <person name="Meneus L."/>
            <person name="Mihai O."/>
            <person name="Mihalev A."/>
            <person name="Mihova T."/>
            <person name="Mittelman R."/>
            <person name="Mlenga V."/>
            <person name="Montmayeur A."/>
            <person name="Mulrain L."/>
            <person name="Navidi A."/>
            <person name="Naylor J."/>
            <person name="Negash T."/>
            <person name="Nguyen T."/>
            <person name="Nguyen N."/>
            <person name="Nicol R."/>
            <person name="Norbu C."/>
            <person name="Norbu N."/>
            <person name="Novod N."/>
            <person name="O'Neill B."/>
            <person name="Osman S."/>
            <person name="Markiewicz E."/>
            <person name="Oyono O.L."/>
            <person name="Patti C."/>
            <person name="Phunkhang P."/>
            <person name="Pierre F."/>
            <person name="Priest M."/>
            <person name="Raghuraman S."/>
            <person name="Rege F."/>
            <person name="Reyes R."/>
            <person name="Rise C."/>
            <person name="Rogov P."/>
            <person name="Ross K."/>
            <person name="Ryan E."/>
            <person name="Settipalli S."/>
            <person name="Shea T."/>
            <person name="Sherpa N."/>
            <person name="Shi L."/>
            <person name="Shih D."/>
            <person name="Sparrow T."/>
            <person name="Spaulding J."/>
            <person name="Stalker J."/>
            <person name="Stange-Thomann N."/>
            <person name="Stavropoulos S."/>
            <person name="Stone C."/>
            <person name="Strader C."/>
            <person name="Tesfaye S."/>
            <person name="Thomson T."/>
            <person name="Thoulutsang Y."/>
            <person name="Thoulutsang D."/>
            <person name="Topham K."/>
            <person name="Topping I."/>
            <person name="Tsamla T."/>
            <person name="Vassiliev H."/>
            <person name="Vo A."/>
            <person name="Wangchuk T."/>
            <person name="Wangdi T."/>
            <person name="Weiand M."/>
            <person name="Wilkinson J."/>
            <person name="Wilson A."/>
            <person name="Yadav S."/>
            <person name="Young G."/>
            <person name="Yu Q."/>
            <person name="Zembek L."/>
            <person name="Zhong D."/>
            <person name="Zimmer A."/>
            <person name="Zwirko Z."/>
            <person name="Jaffe D.B."/>
            <person name="Alvarez P."/>
            <person name="Brockman W."/>
            <person name="Butler J."/>
            <person name="Chin C."/>
            <person name="Gnerre S."/>
            <person name="MacCallum I."/>
            <person name="Graves J.A."/>
            <person name="Ponting C.P."/>
            <person name="Breen M."/>
            <person name="Samollow P.B."/>
            <person name="Lander E.S."/>
            <person name="Lindblad-Toh K."/>
        </authorList>
    </citation>
    <scope>NUCLEOTIDE SEQUENCE [LARGE SCALE GENOMIC DNA]</scope>
</reference>
<dbReference type="SUPFAM" id="SSF48403">
    <property type="entry name" value="Ankyrin repeat"/>
    <property type="match status" value="1"/>
</dbReference>
<dbReference type="SMART" id="SM00248">
    <property type="entry name" value="ANK"/>
    <property type="match status" value="2"/>
</dbReference>
<feature type="compositionally biased region" description="Basic and acidic residues" evidence="2">
    <location>
        <begin position="533"/>
        <end position="542"/>
    </location>
</feature>
<dbReference type="InParanoid" id="A0A5F8G1V1"/>
<proteinExistence type="predicted"/>
<feature type="domain" description="LEM" evidence="3">
    <location>
        <begin position="571"/>
        <end position="615"/>
    </location>
</feature>
<dbReference type="SMART" id="SM00540">
    <property type="entry name" value="LEM"/>
    <property type="match status" value="1"/>
</dbReference>
<dbReference type="InterPro" id="IPR011015">
    <property type="entry name" value="LEM/LEM-like_dom_sf"/>
</dbReference>
<dbReference type="PANTHER" id="PTHR46427:SF1">
    <property type="entry name" value="ANKYRIN REPEAT AND LEM DOMAIN-CONTAINING PROTEIN 1"/>
    <property type="match status" value="1"/>
</dbReference>
<reference evidence="4" key="2">
    <citation type="submission" date="2025-08" db="UniProtKB">
        <authorList>
            <consortium name="Ensembl"/>
        </authorList>
    </citation>
    <scope>IDENTIFICATION</scope>
</reference>
<protein>
    <recommendedName>
        <fullName evidence="3">LEM domain-containing protein</fullName>
    </recommendedName>
</protein>
<dbReference type="GO" id="GO:0005737">
    <property type="term" value="C:cytoplasm"/>
    <property type="evidence" value="ECO:0000318"/>
    <property type="project" value="GO_Central"/>
</dbReference>
<dbReference type="GO" id="GO:0005654">
    <property type="term" value="C:nucleoplasm"/>
    <property type="evidence" value="ECO:0000318"/>
    <property type="project" value="GO_Central"/>
</dbReference>
<feature type="compositionally biased region" description="Polar residues" evidence="2">
    <location>
        <begin position="276"/>
        <end position="293"/>
    </location>
</feature>
<dbReference type="AlphaFoldDB" id="A0A5F8G1V1"/>
<reference evidence="4" key="3">
    <citation type="submission" date="2025-09" db="UniProtKB">
        <authorList>
            <consortium name="Ensembl"/>
        </authorList>
    </citation>
    <scope>IDENTIFICATION</scope>
</reference>
<dbReference type="InterPro" id="IPR003887">
    <property type="entry name" value="LEM_dom"/>
</dbReference>
<organism evidence="4 5">
    <name type="scientific">Monodelphis domestica</name>
    <name type="common">Gray short-tailed opossum</name>
    <dbReference type="NCBI Taxonomy" id="13616"/>
    <lineage>
        <taxon>Eukaryota</taxon>
        <taxon>Metazoa</taxon>
        <taxon>Chordata</taxon>
        <taxon>Craniata</taxon>
        <taxon>Vertebrata</taxon>
        <taxon>Euteleostomi</taxon>
        <taxon>Mammalia</taxon>
        <taxon>Metatheria</taxon>
        <taxon>Didelphimorphia</taxon>
        <taxon>Didelphidae</taxon>
        <taxon>Monodelphis</taxon>
    </lineage>
</organism>
<feature type="repeat" description="ANK" evidence="1">
    <location>
        <begin position="16"/>
        <end position="48"/>
    </location>
</feature>
<feature type="region of interest" description="Disordered" evidence="2">
    <location>
        <begin position="251"/>
        <end position="314"/>
    </location>
</feature>
<keyword evidence="5" id="KW-1185">Reference proteome</keyword>
<evidence type="ECO:0000313" key="5">
    <source>
        <dbReference type="Proteomes" id="UP000002280"/>
    </source>
</evidence>
<dbReference type="PROSITE" id="PS50954">
    <property type="entry name" value="LEM"/>
    <property type="match status" value="1"/>
</dbReference>
<dbReference type="SUPFAM" id="SSF63451">
    <property type="entry name" value="LEM domain"/>
    <property type="match status" value="1"/>
</dbReference>
<feature type="region of interest" description="Disordered" evidence="2">
    <location>
        <begin position="385"/>
        <end position="426"/>
    </location>
</feature>
<dbReference type="GO" id="GO:0004520">
    <property type="term" value="F:DNA endonuclease activity"/>
    <property type="evidence" value="ECO:0000318"/>
    <property type="project" value="GO_Central"/>
</dbReference>
<dbReference type="STRING" id="13616.ENSMODP00000041428"/>
<dbReference type="Pfam" id="PF03020">
    <property type="entry name" value="LEM"/>
    <property type="match status" value="1"/>
</dbReference>
<dbReference type="Proteomes" id="UP000002280">
    <property type="component" value="Chromosome 3"/>
</dbReference>
<evidence type="ECO:0000259" key="3">
    <source>
        <dbReference type="PROSITE" id="PS50954"/>
    </source>
</evidence>
<dbReference type="Ensembl" id="ENSMODT00000074031.1">
    <property type="protein sequence ID" value="ENSMODP00000041428.1"/>
    <property type="gene ID" value="ENSMODG00000037689.1"/>
</dbReference>
<feature type="region of interest" description="Disordered" evidence="2">
    <location>
        <begin position="521"/>
        <end position="542"/>
    </location>
</feature>
<dbReference type="Gene3D" id="1.10.720.40">
    <property type="match status" value="1"/>
</dbReference>
<dbReference type="GO" id="GO:0000712">
    <property type="term" value="P:resolution of meiotic recombination intermediates"/>
    <property type="evidence" value="ECO:0000318"/>
    <property type="project" value="GO_Central"/>
</dbReference>
<feature type="compositionally biased region" description="Polar residues" evidence="2">
    <location>
        <begin position="390"/>
        <end position="399"/>
    </location>
</feature>
<dbReference type="InterPro" id="IPR034998">
    <property type="entry name" value="ANKLE1"/>
</dbReference>
<dbReference type="GO" id="GO:0000724">
    <property type="term" value="P:double-strand break repair via homologous recombination"/>
    <property type="evidence" value="ECO:0000318"/>
    <property type="project" value="GO_Central"/>
</dbReference>
<accession>A0A5F8G1V1</accession>
<dbReference type="Bgee" id="ENSMODG00000037689">
    <property type="expression patterns" value="Expressed in hindlimb bud and 6 other cell types or tissues"/>
</dbReference>
<dbReference type="PROSITE" id="PS50088">
    <property type="entry name" value="ANK_REPEAT"/>
    <property type="match status" value="1"/>
</dbReference>
<dbReference type="PANTHER" id="PTHR46427">
    <property type="entry name" value="ANKYRIN REPEAT AND LEM DOMAIN-CONTAINING PROTEIN 1"/>
    <property type="match status" value="1"/>
</dbReference>
<dbReference type="PROSITE" id="PS50297">
    <property type="entry name" value="ANK_REP_REGION"/>
    <property type="match status" value="1"/>
</dbReference>
<dbReference type="InterPro" id="IPR036770">
    <property type="entry name" value="Ankyrin_rpt-contain_sf"/>
</dbReference>
<dbReference type="InterPro" id="IPR002110">
    <property type="entry name" value="Ankyrin_rpt"/>
</dbReference>
<sequence length="667" mass="71442">MVLLRHGANPNARSEDALTPVHVAASWGCCKCLKLLLREGGDPELQDQDGKQALDLALEQGNKECVEILREHTGPQEAPSCHALCRGEDRGGSPFSALNGEDLDTSIWGLSDRTFSPGPLGSIVRAQLDGSEVERTALGAGHSLPSQPLPAHLQLSQEKGLRMDKVSEPDISFPAPLSPHPTSTPLAPRLGSVPHLGQDDISPDHSCFFYLGPDYSWKAQTETPPSSPLAETGSSSNESFFTAVEVCGPDAQAPRAVPSSSVTPEAPGAVPLQPKKSGSGSQPGNTAESSPTQILPVDMGSPDSKAPQTSGPLKKDVTYASLRAELRAMILNTWHSQPTLDESDMIPAMTDPVIHLNAQLRGLVLGSPPEPQDFGISCKLKGLSSHNREGSITSHSGNSGEQGPPPKIPPGRYGPGSGGNESPREGKYLTLDSLEVARAALPTTQTGNLAEFTEDNPFNDFLTDDQTSQGSEDGANIWLTEDGEDEEDHVLQGLRVSTNQNCIRKPPEPSRARPILHPKQFPVGQSLQPSRPKPTEHIHTDPKAGLKLPVHTEDIITDRRINCDPSTPFPPQDPSTLSNQELLKHLRALGESPGPITPFTRQYYLRRLKEGSLRGPAGKFPFRGGDGALGWREIPRPGEGGLTYLPKNPGIFNKLSLTVLIVRGSTL</sequence>
<evidence type="ECO:0000313" key="4">
    <source>
        <dbReference type="Ensembl" id="ENSMODP00000041428.1"/>
    </source>
</evidence>
<evidence type="ECO:0000256" key="1">
    <source>
        <dbReference type="PROSITE-ProRule" id="PRU00023"/>
    </source>
</evidence>
<dbReference type="Gene3D" id="1.25.40.20">
    <property type="entry name" value="Ankyrin repeat-containing domain"/>
    <property type="match status" value="1"/>
</dbReference>
<keyword evidence="1" id="KW-0040">ANK repeat</keyword>
<name>A0A5F8G1V1_MONDO</name>
<dbReference type="Pfam" id="PF12796">
    <property type="entry name" value="Ank_2"/>
    <property type="match status" value="1"/>
</dbReference>